<evidence type="ECO:0000256" key="1">
    <source>
        <dbReference type="ARBA" id="ARBA00022676"/>
    </source>
</evidence>
<dbReference type="AlphaFoldDB" id="A0A9X4MAL4"/>
<keyword evidence="1 5" id="KW-0328">Glycosyltransferase</keyword>
<dbReference type="InterPro" id="IPR001296">
    <property type="entry name" value="Glyco_trans_1"/>
</dbReference>
<dbReference type="Gene3D" id="3.40.50.2000">
    <property type="entry name" value="Glycogen Phosphorylase B"/>
    <property type="match status" value="2"/>
</dbReference>
<evidence type="ECO:0000259" key="3">
    <source>
        <dbReference type="Pfam" id="PF00534"/>
    </source>
</evidence>
<organism evidence="5 6">
    <name type="scientific">Pseudanabaena catenata USMAC16</name>
    <dbReference type="NCBI Taxonomy" id="1855837"/>
    <lineage>
        <taxon>Bacteria</taxon>
        <taxon>Bacillati</taxon>
        <taxon>Cyanobacteriota</taxon>
        <taxon>Cyanophyceae</taxon>
        <taxon>Pseudanabaenales</taxon>
        <taxon>Pseudanabaenaceae</taxon>
        <taxon>Pseudanabaena</taxon>
    </lineage>
</organism>
<dbReference type="PANTHER" id="PTHR12526">
    <property type="entry name" value="GLYCOSYLTRANSFERASE"/>
    <property type="match status" value="1"/>
</dbReference>
<dbReference type="Pfam" id="PF13439">
    <property type="entry name" value="Glyco_transf_4"/>
    <property type="match status" value="1"/>
</dbReference>
<dbReference type="Pfam" id="PF00534">
    <property type="entry name" value="Glycos_transf_1"/>
    <property type="match status" value="1"/>
</dbReference>
<protein>
    <submittedName>
        <fullName evidence="5">Glycosyltransferase family 4 protein</fullName>
        <ecNumber evidence="5">2.4.-.-</ecNumber>
    </submittedName>
</protein>
<feature type="domain" description="Glycosyltransferase subfamily 4-like N-terminal" evidence="4">
    <location>
        <begin position="14"/>
        <end position="184"/>
    </location>
</feature>
<reference evidence="5" key="1">
    <citation type="submission" date="2019-05" db="EMBL/GenBank/DDBJ databases">
        <title>Whole genome sequencing of Pseudanabaena catenata USMAC16.</title>
        <authorList>
            <person name="Khan Z."/>
            <person name="Omar W.M."/>
            <person name="Convey P."/>
            <person name="Merican F."/>
            <person name="Najimudin N."/>
        </authorList>
    </citation>
    <scope>NUCLEOTIDE SEQUENCE</scope>
    <source>
        <strain evidence="5">USMAC16</strain>
    </source>
</reference>
<evidence type="ECO:0000259" key="4">
    <source>
        <dbReference type="Pfam" id="PF13439"/>
    </source>
</evidence>
<dbReference type="Proteomes" id="UP001152872">
    <property type="component" value="Unassembled WGS sequence"/>
</dbReference>
<dbReference type="PANTHER" id="PTHR12526:SF510">
    <property type="entry name" value="D-INOSITOL 3-PHOSPHATE GLYCOSYLTRANSFERASE"/>
    <property type="match status" value="1"/>
</dbReference>
<dbReference type="EC" id="2.4.-.-" evidence="5"/>
<feature type="domain" description="Glycosyl transferase family 1" evidence="3">
    <location>
        <begin position="189"/>
        <end position="349"/>
    </location>
</feature>
<comment type="caution">
    <text evidence="5">The sequence shown here is derived from an EMBL/GenBank/DDBJ whole genome shotgun (WGS) entry which is preliminary data.</text>
</comment>
<gene>
    <name evidence="5" type="ORF">FEV09_21280</name>
</gene>
<sequence length="375" mass="42149">MKICIVTPYIIKSDGQGRANYELVLEAIRCNHQLSLVSRKIELDLLDNPLIECVSLPVDRFPTELLRGMVFARKSADWLRSHRHKFDVVLACGAVTAAASDVNVIHFVHSAWLRSPTHTWKIRQDIYGAYQWLFSALNSRWEKQSLQQTKIVVAVSDNIQRELIDIGISPAQIRVIYNGVDLEEFMPKSETRDRFGLPDRVNLALFAGDIRTNRKNLDTVLKALVNVPNLHLAVVGNTERSPYPELARQLGVSDRVHFLGYRRDVAKIMQAVDFFVFPSRYEPFGMVVSEAMASGLPVITTAVSGVAAIITNECGIILDDPEDAQVLSQAMTELSINGDLRARMGKSARAIAEQHSWRSKAQQYLHLFTELAKNP</sequence>
<keyword evidence="6" id="KW-1185">Reference proteome</keyword>
<dbReference type="InterPro" id="IPR028098">
    <property type="entry name" value="Glyco_trans_4-like_N"/>
</dbReference>
<dbReference type="EMBL" id="VBTY01000275">
    <property type="protein sequence ID" value="MDG3497076.1"/>
    <property type="molecule type" value="Genomic_DNA"/>
</dbReference>
<dbReference type="GO" id="GO:0016757">
    <property type="term" value="F:glycosyltransferase activity"/>
    <property type="evidence" value="ECO:0007669"/>
    <property type="project" value="UniProtKB-KW"/>
</dbReference>
<dbReference type="SUPFAM" id="SSF53756">
    <property type="entry name" value="UDP-Glycosyltransferase/glycogen phosphorylase"/>
    <property type="match status" value="1"/>
</dbReference>
<name>A0A9X4MAL4_9CYAN</name>
<keyword evidence="2 5" id="KW-0808">Transferase</keyword>
<accession>A0A9X4MAL4</accession>
<proteinExistence type="predicted"/>
<evidence type="ECO:0000313" key="5">
    <source>
        <dbReference type="EMBL" id="MDG3497076.1"/>
    </source>
</evidence>
<evidence type="ECO:0000256" key="2">
    <source>
        <dbReference type="ARBA" id="ARBA00022679"/>
    </source>
</evidence>
<dbReference type="RefSeq" id="WP_009629280.1">
    <property type="nucleotide sequence ID" value="NZ_VBTY01000275.1"/>
</dbReference>
<dbReference type="CDD" id="cd03801">
    <property type="entry name" value="GT4_PimA-like"/>
    <property type="match status" value="1"/>
</dbReference>
<evidence type="ECO:0000313" key="6">
    <source>
        <dbReference type="Proteomes" id="UP001152872"/>
    </source>
</evidence>